<organism evidence="1 2">
    <name type="scientific">Sphingobium yanoikuyae</name>
    <name type="common">Sphingomonas yanoikuyae</name>
    <dbReference type="NCBI Taxonomy" id="13690"/>
    <lineage>
        <taxon>Bacteria</taxon>
        <taxon>Pseudomonadati</taxon>
        <taxon>Pseudomonadota</taxon>
        <taxon>Alphaproteobacteria</taxon>
        <taxon>Sphingomonadales</taxon>
        <taxon>Sphingomonadaceae</taxon>
        <taxon>Sphingobium</taxon>
    </lineage>
</organism>
<dbReference type="EMBL" id="CP033230">
    <property type="protein sequence ID" value="AYO78309.1"/>
    <property type="molecule type" value="Genomic_DNA"/>
</dbReference>
<dbReference type="AlphaFoldDB" id="A0A3G2V0J6"/>
<evidence type="ECO:0008006" key="3">
    <source>
        <dbReference type="Google" id="ProtNLM"/>
    </source>
</evidence>
<reference evidence="1 2" key="1">
    <citation type="submission" date="2018-10" db="EMBL/GenBank/DDBJ databases">
        <title>Characterization and genome analysis of a novel bacterium Sphingobium yanoikuyae SJTF8 capable of degrading PAHs.</title>
        <authorList>
            <person name="Yin C."/>
            <person name="Xiong W."/>
            <person name="Liang R."/>
        </authorList>
    </citation>
    <scope>NUCLEOTIDE SEQUENCE [LARGE SCALE GENOMIC DNA]</scope>
    <source>
        <strain evidence="1 2">SJTF8</strain>
    </source>
</reference>
<proteinExistence type="predicted"/>
<dbReference type="SUPFAM" id="SSF52266">
    <property type="entry name" value="SGNH hydrolase"/>
    <property type="match status" value="1"/>
</dbReference>
<evidence type="ECO:0000313" key="1">
    <source>
        <dbReference type="EMBL" id="AYO78309.1"/>
    </source>
</evidence>
<protein>
    <recommendedName>
        <fullName evidence="3">SGNH hydrolase-type esterase domain-containing protein</fullName>
    </recommendedName>
</protein>
<accession>A0A3G2V0J6</accession>
<dbReference type="Gene3D" id="2.60.120.1360">
    <property type="match status" value="1"/>
</dbReference>
<gene>
    <name evidence="1" type="ORF">EBF16_16290</name>
</gene>
<evidence type="ECO:0000313" key="2">
    <source>
        <dbReference type="Proteomes" id="UP000280708"/>
    </source>
</evidence>
<dbReference type="GO" id="GO:0016788">
    <property type="term" value="F:hydrolase activity, acting on ester bonds"/>
    <property type="evidence" value="ECO:0007669"/>
    <property type="project" value="UniProtKB-ARBA"/>
</dbReference>
<sequence>MRKDIAASVVASIESGDVDISVSADDVTDGETNVSMTVDERLRLEDIEVSTFETLDISSVMYITDEGGRVLFTLPDPAVTANNSAIADLQANATRSEVFETLDDDAGLWLLDEEDRVVGQVADYVTVQAHTAAIAGLLASSTGLGVFETLDTAISLMVTDAGDRIIQAVYTSDPALASAVASNTSAVAALTSRVAAVVTPEGARRNNPLNRDKLRWTHMKLAKLDPVLGEAAQLIICAGGDSYTHNVNRWIGPFTAKLAAKYGDAGGGWCGFGFLPSGNVAPWALGNQPSYIQGNARPNTYPTRHIGSAVGTYYSTASPDLARATLGVGDAVYQAIPALPVHNGCDLFFEGSADGVVDFAWGTYNGSGSVADPASYTFGAAASLNVQGTVNALQIADIKAGIPAGAGMLRITCTAGVPKLYGVNLKSAASGVRVNKLAATGSTIAQWANAPATHFETGIAALAPDLIIYMDGTNSQGAGISRSSWGAHLAVLMARIRAARPSIDILSATPAENQRTANPIAMTEYALENLYRASVGKWCAVDMQPLFGDAANPGEYGSTGSMPLYASDLIHPDPATGGRLLLVGMLDPIVPYRGA</sequence>
<dbReference type="Gene3D" id="3.40.50.1110">
    <property type="entry name" value="SGNH hydrolase"/>
    <property type="match status" value="1"/>
</dbReference>
<dbReference type="InterPro" id="IPR036514">
    <property type="entry name" value="SGNH_hydro_sf"/>
</dbReference>
<dbReference type="Proteomes" id="UP000280708">
    <property type="component" value="Chromosome"/>
</dbReference>
<name>A0A3G2V0J6_SPHYA</name>